<name>A0A8H3UPK9_VENIN</name>
<evidence type="ECO:0000313" key="5">
    <source>
        <dbReference type="Proteomes" id="UP000447873"/>
    </source>
</evidence>
<accession>A0A8H3UPK9</accession>
<evidence type="ECO:0000313" key="3">
    <source>
        <dbReference type="EMBL" id="KAE9973940.1"/>
    </source>
</evidence>
<dbReference type="EMBL" id="WNWQ01000219">
    <property type="protein sequence ID" value="KAE9973940.1"/>
    <property type="molecule type" value="Genomic_DNA"/>
</dbReference>
<evidence type="ECO:0000313" key="4">
    <source>
        <dbReference type="Proteomes" id="UP000433883"/>
    </source>
</evidence>
<dbReference type="AlphaFoldDB" id="A0A8H3UPK9"/>
<proteinExistence type="predicted"/>
<gene>
    <name evidence="3" type="ORF">BLS_003339</name>
    <name evidence="2" type="ORF">EG328_004414</name>
</gene>
<protein>
    <submittedName>
        <fullName evidence="3">Uncharacterized protein</fullName>
    </submittedName>
</protein>
<feature type="compositionally biased region" description="Polar residues" evidence="1">
    <location>
        <begin position="95"/>
        <end position="111"/>
    </location>
</feature>
<dbReference type="Proteomes" id="UP000447873">
    <property type="component" value="Unassembled WGS sequence"/>
</dbReference>
<dbReference type="EMBL" id="WNWS01000243">
    <property type="protein sequence ID" value="KAE9973418.1"/>
    <property type="molecule type" value="Genomic_DNA"/>
</dbReference>
<feature type="region of interest" description="Disordered" evidence="1">
    <location>
        <begin position="74"/>
        <end position="119"/>
    </location>
</feature>
<organism evidence="3 4">
    <name type="scientific">Venturia inaequalis</name>
    <name type="common">Apple scab fungus</name>
    <dbReference type="NCBI Taxonomy" id="5025"/>
    <lineage>
        <taxon>Eukaryota</taxon>
        <taxon>Fungi</taxon>
        <taxon>Dikarya</taxon>
        <taxon>Ascomycota</taxon>
        <taxon>Pezizomycotina</taxon>
        <taxon>Dothideomycetes</taxon>
        <taxon>Pleosporomycetidae</taxon>
        <taxon>Venturiales</taxon>
        <taxon>Venturiaceae</taxon>
        <taxon>Venturia</taxon>
    </lineage>
</organism>
<dbReference type="Proteomes" id="UP000433883">
    <property type="component" value="Unassembled WGS sequence"/>
</dbReference>
<reference evidence="3 4" key="1">
    <citation type="submission" date="2019-11" db="EMBL/GenBank/DDBJ databases">
        <title>Venturia inaequalis Genome Resource.</title>
        <authorList>
            <person name="Lichtner F.J."/>
        </authorList>
    </citation>
    <scope>NUCLEOTIDE SEQUENCE [LARGE SCALE GENOMIC DNA]</scope>
    <source>
        <strain evidence="2 5">120213</strain>
        <strain evidence="3">Bline_iso_100314</strain>
    </source>
</reference>
<feature type="compositionally biased region" description="Polar residues" evidence="1">
    <location>
        <begin position="74"/>
        <end position="86"/>
    </location>
</feature>
<dbReference type="OrthoDB" id="10565410at2759"/>
<comment type="caution">
    <text evidence="3">The sequence shown here is derived from an EMBL/GenBank/DDBJ whole genome shotgun (WGS) entry which is preliminary data.</text>
</comment>
<sequence>MTSTFEAKARLMALAKDDKIMFTPALKLPSQNSKARLMALARDDKIMFTPAPKPKALTAFQPLFRPADLSQNPMSWQASVEETTNPLLAPEPRSLAQTQTGPTTLHPTSLLTVHHELRQ</sequence>
<evidence type="ECO:0000256" key="1">
    <source>
        <dbReference type="SAM" id="MobiDB-lite"/>
    </source>
</evidence>
<evidence type="ECO:0000313" key="2">
    <source>
        <dbReference type="EMBL" id="KAE9973418.1"/>
    </source>
</evidence>